<protein>
    <recommendedName>
        <fullName evidence="4">Peptide-O-fucosyltransferase</fullName>
    </recommendedName>
</protein>
<comment type="caution">
    <text evidence="2">The sequence shown here is derived from an EMBL/GenBank/DDBJ whole genome shotgun (WGS) entry which is preliminary data.</text>
</comment>
<accession>A0AAV1IIS7</accession>
<feature type="chain" id="PRO_5043326153" description="Peptide-O-fucosyltransferase" evidence="1">
    <location>
        <begin position="28"/>
        <end position="377"/>
    </location>
</feature>
<reference evidence="2 3" key="1">
    <citation type="submission" date="2023-10" db="EMBL/GenBank/DDBJ databases">
        <authorList>
            <person name="Maclean D."/>
            <person name="Macfadyen A."/>
        </authorList>
    </citation>
    <scope>NUCLEOTIDE SEQUENCE [LARGE SCALE GENOMIC DNA]</scope>
</reference>
<feature type="signal peptide" evidence="1">
    <location>
        <begin position="1"/>
        <end position="27"/>
    </location>
</feature>
<dbReference type="EMBL" id="CAUYUE010000013">
    <property type="protein sequence ID" value="CAK0785833.1"/>
    <property type="molecule type" value="Genomic_DNA"/>
</dbReference>
<dbReference type="Proteomes" id="UP001314263">
    <property type="component" value="Unassembled WGS sequence"/>
</dbReference>
<organism evidence="2 3">
    <name type="scientific">Coccomyxa viridis</name>
    <dbReference type="NCBI Taxonomy" id="1274662"/>
    <lineage>
        <taxon>Eukaryota</taxon>
        <taxon>Viridiplantae</taxon>
        <taxon>Chlorophyta</taxon>
        <taxon>core chlorophytes</taxon>
        <taxon>Trebouxiophyceae</taxon>
        <taxon>Trebouxiophyceae incertae sedis</taxon>
        <taxon>Coccomyxaceae</taxon>
        <taxon>Coccomyxa</taxon>
    </lineage>
</organism>
<name>A0AAV1IIS7_9CHLO</name>
<evidence type="ECO:0000313" key="3">
    <source>
        <dbReference type="Proteomes" id="UP001314263"/>
    </source>
</evidence>
<gene>
    <name evidence="2" type="ORF">CVIRNUC_009045</name>
</gene>
<dbReference type="AlphaFoldDB" id="A0AAV1IIS7"/>
<sequence length="377" mass="42928">MDCEMRERRWTLGFASICLLLGQQASASYHHRRVHSDEDNVIVEHGALKSTDGRVYFTVQPYGEGITNAQLSVLKGLEAAKRHNYTFVVPPVIQWWAESDPSYLLILPFSHFYSRQHFRNFADEYEVDIAWEMPANRHAACLLQTQLSDKSPQAVNKATHKSWAREFGVICLGGASTFFTIDGADEPQFWPPDELRTALTPSEVYRKEVERMLEEVERQFGTRDFVGVHARVEADWEQQCQGAQNRSDPSTLLFGNKHQCWMDEGSIAEVLERKLRVKPGSLLFVQTTVPTKKMPRLCSKFRCFTRDSVWKDRSDEIPHKQTSMVLSYLTALLAEHATALYGNIHSSFYGELAKKFVAAGKPTHHLNPDCPQAGECS</sequence>
<evidence type="ECO:0008006" key="4">
    <source>
        <dbReference type="Google" id="ProtNLM"/>
    </source>
</evidence>
<keyword evidence="3" id="KW-1185">Reference proteome</keyword>
<keyword evidence="1" id="KW-0732">Signal</keyword>
<evidence type="ECO:0000313" key="2">
    <source>
        <dbReference type="EMBL" id="CAK0785833.1"/>
    </source>
</evidence>
<evidence type="ECO:0000256" key="1">
    <source>
        <dbReference type="SAM" id="SignalP"/>
    </source>
</evidence>
<dbReference type="Gene3D" id="3.40.50.11350">
    <property type="match status" value="1"/>
</dbReference>
<proteinExistence type="predicted"/>